<proteinExistence type="predicted"/>
<dbReference type="AlphaFoldDB" id="A0A6C0JPG5"/>
<reference evidence="1" key="1">
    <citation type="journal article" date="2020" name="Nature">
        <title>Giant virus diversity and host interactions through global metagenomics.</title>
        <authorList>
            <person name="Schulz F."/>
            <person name="Roux S."/>
            <person name="Paez-Espino D."/>
            <person name="Jungbluth S."/>
            <person name="Walsh D.A."/>
            <person name="Denef V.J."/>
            <person name="McMahon K.D."/>
            <person name="Konstantinidis K.T."/>
            <person name="Eloe-Fadrosh E.A."/>
            <person name="Kyrpides N.C."/>
            <person name="Woyke T."/>
        </authorList>
    </citation>
    <scope>NUCLEOTIDE SEQUENCE</scope>
    <source>
        <strain evidence="1">GVMAG-S-1038524-41</strain>
    </source>
</reference>
<sequence length="35" mass="3946">MAFKIRNDIITSLSIEGPTDIAGIPVFNPTNHYIW</sequence>
<accession>A0A6C0JPG5</accession>
<organism evidence="1">
    <name type="scientific">viral metagenome</name>
    <dbReference type="NCBI Taxonomy" id="1070528"/>
    <lineage>
        <taxon>unclassified sequences</taxon>
        <taxon>metagenomes</taxon>
        <taxon>organismal metagenomes</taxon>
    </lineage>
</organism>
<dbReference type="EMBL" id="MN740667">
    <property type="protein sequence ID" value="QHU06771.1"/>
    <property type="molecule type" value="Genomic_DNA"/>
</dbReference>
<name>A0A6C0JPG5_9ZZZZ</name>
<evidence type="ECO:0000313" key="1">
    <source>
        <dbReference type="EMBL" id="QHU06771.1"/>
    </source>
</evidence>
<protein>
    <submittedName>
        <fullName evidence="1">Uncharacterized protein</fullName>
    </submittedName>
</protein>